<dbReference type="PANTHER" id="PTHR43628">
    <property type="entry name" value="ACTIVATOR OF C KINASE PROTEIN 1-RELATED"/>
    <property type="match status" value="1"/>
</dbReference>
<feature type="domain" description="Protein kinase" evidence="1">
    <location>
        <begin position="604"/>
        <end position="869"/>
    </location>
</feature>
<dbReference type="Proteomes" id="UP000266861">
    <property type="component" value="Unassembled WGS sequence"/>
</dbReference>
<keyword evidence="3" id="KW-1185">Reference proteome</keyword>
<evidence type="ECO:0000313" key="3">
    <source>
        <dbReference type="Proteomes" id="UP000266861"/>
    </source>
</evidence>
<dbReference type="InterPro" id="IPR000719">
    <property type="entry name" value="Prot_kinase_dom"/>
</dbReference>
<comment type="caution">
    <text evidence="2">The sequence shown here is derived from an EMBL/GenBank/DDBJ whole genome shotgun (WGS) entry which is preliminary data.</text>
</comment>
<dbReference type="SUPFAM" id="SSF81901">
    <property type="entry name" value="HCP-like"/>
    <property type="match status" value="3"/>
</dbReference>
<dbReference type="InterPro" id="IPR052945">
    <property type="entry name" value="Mitotic_Regulator"/>
</dbReference>
<sequence length="939" mass="107362">MDGNGIGTTKDEEKAFQWYLKSAEGGNSIGQFNLGNCYENGIGTTKDEEKAFQWYLNSAEGGNNDGQYNLAHCYQHEIGTTKDEEKAFQWYLKSAEGGNCNGQNSLGCCYEDGIGTTKDEKKAFQWYLKSAEGGNINGQFHLGLCYFNGIGTTKDEEKAFQWYLKSAEGGNSHGQFNLGCCYENEVGTTKNEEKAFQWYMKSAESGNSDGQCNLGYCYLDGIGTTKNEEKAFHWYMKSAESENSDGQCNLGHCYRNGIGTTKDEQEAFQWYLKSAEGGNCNGQNSLGCCYENEIGTTKNEEKAFQWYMKSAESGNSNGQYNLGYCYRNGIGTTKDEQEAFKWYLKSAEGGDSDGQNSLGCCYENGIGTTKNEEKAFHWYMKSAESRNSDGQCNLGYCYRDGIGTTKDEQEAFQWYLKSAEGGNNDGQYNLGYCYYNGMGTVMDIKKSIMWFTLSAEGGNANAQRIIEALYREEVEISTIKKYQNKLKQNTNGKDISLTLSKSPIKNLSSIEDLNIKNYNCCICWQTNNCIDICKKYFQDFGRCHNCGNLNIQKDVCKHCKYIEMKYLTENWSDHIIVNTLIEMTKLDKNIKEWEIWRWIDYSKLKNIEYLDQGAFGTVWKAEWIDMPEELFETYNFDQVVLKKLKSSKEISLKFLEELYSNFRCRSKYVLPILGITQDLMTMEYAIVLRYMKNGNLRNFLQQNKTLPWIERLWLLNSFISGLKVIHNRGFIHCDLHPGNLMITEAYDNFKFIRLGDLGICRPVDEIISSGRYGVLPYIAPEILNKNPYTQASDIYSVGIIMWVISTGKIPFSDRAYDLELALEILEGLRLKVKEGTPQCYVELMKKCWHKDPSKRPSTEIILEQLNKWIPELKLKVRTENSLMFLNADQEIKNEDFQLSELLLDKPIHSEASLISQPLPLLPPLQNLNLDLSNIDWNVS</sequence>
<reference evidence="2 3" key="1">
    <citation type="submission" date="2018-08" db="EMBL/GenBank/DDBJ databases">
        <title>Genome and evolution of the arbuscular mycorrhizal fungus Diversispora epigaea (formerly Glomus versiforme) and its bacterial endosymbionts.</title>
        <authorList>
            <person name="Sun X."/>
            <person name="Fei Z."/>
            <person name="Harrison M."/>
        </authorList>
    </citation>
    <scope>NUCLEOTIDE SEQUENCE [LARGE SCALE GENOMIC DNA]</scope>
    <source>
        <strain evidence="2 3">IT104</strain>
    </source>
</reference>
<dbReference type="SUPFAM" id="SSF56112">
    <property type="entry name" value="Protein kinase-like (PK-like)"/>
    <property type="match status" value="1"/>
</dbReference>
<dbReference type="Gene3D" id="1.25.40.10">
    <property type="entry name" value="Tetratricopeptide repeat domain"/>
    <property type="match status" value="4"/>
</dbReference>
<dbReference type="PRINTS" id="PR00109">
    <property type="entry name" value="TYRKINASE"/>
</dbReference>
<dbReference type="InterPro" id="IPR006597">
    <property type="entry name" value="Sel1-like"/>
</dbReference>
<evidence type="ECO:0000259" key="1">
    <source>
        <dbReference type="PROSITE" id="PS50011"/>
    </source>
</evidence>
<dbReference type="AlphaFoldDB" id="A0A397IAM3"/>
<proteinExistence type="predicted"/>
<dbReference type="PANTHER" id="PTHR43628:SF1">
    <property type="entry name" value="CHITIN SYNTHASE REGULATORY FACTOR 2-RELATED"/>
    <property type="match status" value="1"/>
</dbReference>
<dbReference type="GO" id="GO:0004672">
    <property type="term" value="F:protein kinase activity"/>
    <property type="evidence" value="ECO:0007669"/>
    <property type="project" value="InterPro"/>
</dbReference>
<dbReference type="InterPro" id="IPR001245">
    <property type="entry name" value="Ser-Thr/Tyr_kinase_cat_dom"/>
</dbReference>
<dbReference type="Pfam" id="PF07714">
    <property type="entry name" value="PK_Tyr_Ser-Thr"/>
    <property type="match status" value="1"/>
</dbReference>
<dbReference type="InterPro" id="IPR011990">
    <property type="entry name" value="TPR-like_helical_dom_sf"/>
</dbReference>
<dbReference type="SMART" id="SM00671">
    <property type="entry name" value="SEL1"/>
    <property type="match status" value="13"/>
</dbReference>
<dbReference type="STRING" id="1348612.A0A397IAM3"/>
<dbReference type="PROSITE" id="PS50011">
    <property type="entry name" value="PROTEIN_KINASE_DOM"/>
    <property type="match status" value="1"/>
</dbReference>
<dbReference type="GO" id="GO:0005524">
    <property type="term" value="F:ATP binding"/>
    <property type="evidence" value="ECO:0007669"/>
    <property type="project" value="InterPro"/>
</dbReference>
<protein>
    <recommendedName>
        <fullName evidence="1">Protein kinase domain-containing protein</fullName>
    </recommendedName>
</protein>
<dbReference type="InterPro" id="IPR011009">
    <property type="entry name" value="Kinase-like_dom_sf"/>
</dbReference>
<evidence type="ECO:0000313" key="2">
    <source>
        <dbReference type="EMBL" id="RHZ72881.1"/>
    </source>
</evidence>
<dbReference type="EMBL" id="PQFF01000218">
    <property type="protein sequence ID" value="RHZ72881.1"/>
    <property type="molecule type" value="Genomic_DNA"/>
</dbReference>
<accession>A0A397IAM3</accession>
<dbReference type="Pfam" id="PF08238">
    <property type="entry name" value="Sel1"/>
    <property type="match status" value="13"/>
</dbReference>
<organism evidence="2 3">
    <name type="scientific">Diversispora epigaea</name>
    <dbReference type="NCBI Taxonomy" id="1348612"/>
    <lineage>
        <taxon>Eukaryota</taxon>
        <taxon>Fungi</taxon>
        <taxon>Fungi incertae sedis</taxon>
        <taxon>Mucoromycota</taxon>
        <taxon>Glomeromycotina</taxon>
        <taxon>Glomeromycetes</taxon>
        <taxon>Diversisporales</taxon>
        <taxon>Diversisporaceae</taxon>
        <taxon>Diversispora</taxon>
    </lineage>
</organism>
<dbReference type="Gene3D" id="1.10.510.10">
    <property type="entry name" value="Transferase(Phosphotransferase) domain 1"/>
    <property type="match status" value="1"/>
</dbReference>
<name>A0A397IAM3_9GLOM</name>
<gene>
    <name evidence="2" type="ORF">Glove_236g22</name>
</gene>